<evidence type="ECO:0000313" key="15">
    <source>
        <dbReference type="Proteomes" id="UP001163687"/>
    </source>
</evidence>
<dbReference type="PROSITE" id="PS00198">
    <property type="entry name" value="4FE4S_FER_1"/>
    <property type="match status" value="1"/>
</dbReference>
<dbReference type="GO" id="GO:0051537">
    <property type="term" value="F:2 iron, 2 sulfur cluster binding"/>
    <property type="evidence" value="ECO:0007669"/>
    <property type="project" value="UniProtKB-KW"/>
</dbReference>
<dbReference type="NCBIfam" id="NF004616">
    <property type="entry name" value="PRK05950.1"/>
    <property type="match status" value="1"/>
</dbReference>
<dbReference type="GO" id="GO:0009055">
    <property type="term" value="F:electron transfer activity"/>
    <property type="evidence" value="ECO:0007669"/>
    <property type="project" value="InterPro"/>
</dbReference>
<dbReference type="GO" id="GO:0051538">
    <property type="term" value="F:3 iron, 4 sulfur cluster binding"/>
    <property type="evidence" value="ECO:0007669"/>
    <property type="project" value="UniProtKB-KW"/>
</dbReference>
<keyword evidence="10 11" id="KW-0003">3Fe-4S</keyword>
<dbReference type="Gene3D" id="1.10.1060.10">
    <property type="entry name" value="Alpha-helical ferredoxin"/>
    <property type="match status" value="1"/>
</dbReference>
<dbReference type="GO" id="GO:0006099">
    <property type="term" value="P:tricarboxylic acid cycle"/>
    <property type="evidence" value="ECO:0007669"/>
    <property type="project" value="UniProtKB-KW"/>
</dbReference>
<keyword evidence="9 11" id="KW-0411">Iron-sulfur</keyword>
<dbReference type="PROSITE" id="PS00197">
    <property type="entry name" value="2FE2S_FER_1"/>
    <property type="match status" value="1"/>
</dbReference>
<dbReference type="EC" id="1.3.5.1" evidence="11"/>
<dbReference type="KEGG" id="cmic:caldi_25160"/>
<keyword evidence="7" id="KW-0560">Oxidoreductase</keyword>
<dbReference type="NCBIfam" id="TIGR00384">
    <property type="entry name" value="dhsB"/>
    <property type="match status" value="1"/>
</dbReference>
<evidence type="ECO:0000256" key="5">
    <source>
        <dbReference type="ARBA" id="ARBA00022714"/>
    </source>
</evidence>
<feature type="domain" description="4Fe-4S ferredoxin-type" evidence="13">
    <location>
        <begin position="137"/>
        <end position="167"/>
    </location>
</feature>
<sequence length="239" mass="27482">MEAFNLKIFRYDPEKDAGPHWDTFRIPYREGMTVLEALLRVVEHDDPSLAMRYSCREAICGSCAMYISGWYRLACKTQVKDALEDGTVTVSPLPHLRVIKDLVVDMEPFWRNYERIKPYLIEDGPPPERERLQTPAERAQYAEMVDCILCGACYTSCPSGVNNEEYLGPHALLWAARFYFDSRDAGKDERLNRVANENGIFRCHTAFNCVETCPKHLNQTEAIQRLKAEAVKKALALRR</sequence>
<keyword evidence="15" id="KW-1185">Reference proteome</keyword>
<dbReference type="InterPro" id="IPR036010">
    <property type="entry name" value="2Fe-2S_ferredoxin-like_sf"/>
</dbReference>
<dbReference type="PANTHER" id="PTHR11921">
    <property type="entry name" value="SUCCINATE DEHYDROGENASE IRON-SULFUR PROTEIN"/>
    <property type="match status" value="1"/>
</dbReference>
<feature type="domain" description="2Fe-2S ferredoxin-type" evidence="12">
    <location>
        <begin position="4"/>
        <end position="94"/>
    </location>
</feature>
<evidence type="ECO:0000256" key="9">
    <source>
        <dbReference type="ARBA" id="ARBA00023014"/>
    </source>
</evidence>
<dbReference type="GO" id="GO:0051539">
    <property type="term" value="F:4 iron, 4 sulfur cluster binding"/>
    <property type="evidence" value="ECO:0007669"/>
    <property type="project" value="UniProtKB-KW"/>
</dbReference>
<dbReference type="Pfam" id="PF13237">
    <property type="entry name" value="Fer4_10"/>
    <property type="match status" value="1"/>
</dbReference>
<dbReference type="InterPro" id="IPR012675">
    <property type="entry name" value="Beta-grasp_dom_sf"/>
</dbReference>
<evidence type="ECO:0000256" key="6">
    <source>
        <dbReference type="ARBA" id="ARBA00022723"/>
    </source>
</evidence>
<keyword evidence="4" id="KW-0816">Tricarboxylic acid cycle</keyword>
<dbReference type="InterPro" id="IPR017900">
    <property type="entry name" value="4Fe4S_Fe_S_CS"/>
</dbReference>
<dbReference type="EMBL" id="AP025628">
    <property type="protein sequence ID" value="BDG61426.1"/>
    <property type="molecule type" value="Genomic_DNA"/>
</dbReference>
<dbReference type="PROSITE" id="PS51085">
    <property type="entry name" value="2FE2S_FER_2"/>
    <property type="match status" value="1"/>
</dbReference>
<dbReference type="SUPFAM" id="SSF54292">
    <property type="entry name" value="2Fe-2S ferredoxin-like"/>
    <property type="match status" value="1"/>
</dbReference>
<reference evidence="14" key="1">
    <citation type="submission" date="2022-03" db="EMBL/GenBank/DDBJ databases">
        <title>Complete genome sequence of Caldinitratiruptor microaerophilus.</title>
        <authorList>
            <person name="Mukaiyama R."/>
            <person name="Nishiyama T."/>
            <person name="Ueda K."/>
        </authorList>
    </citation>
    <scope>NUCLEOTIDE SEQUENCE</scope>
    <source>
        <strain evidence="14">JCM 16183</strain>
    </source>
</reference>
<dbReference type="InterPro" id="IPR004489">
    <property type="entry name" value="Succ_DH/fum_Rdtase_Fe-S"/>
</dbReference>
<dbReference type="Gene3D" id="3.10.20.30">
    <property type="match status" value="1"/>
</dbReference>
<dbReference type="CDD" id="cd00207">
    <property type="entry name" value="fer2"/>
    <property type="match status" value="1"/>
</dbReference>
<dbReference type="InterPro" id="IPR017896">
    <property type="entry name" value="4Fe4S_Fe-S-bd"/>
</dbReference>
<dbReference type="RefSeq" id="WP_264842073.1">
    <property type="nucleotide sequence ID" value="NZ_AP025628.1"/>
</dbReference>
<dbReference type="InterPro" id="IPR001041">
    <property type="entry name" value="2Fe-2S_ferredoxin-type"/>
</dbReference>
<dbReference type="InterPro" id="IPR025192">
    <property type="entry name" value="Succ_DH/fum_Rdtase_N"/>
</dbReference>
<dbReference type="FunFam" id="1.10.1060.10:FF:000003">
    <property type="entry name" value="Succinate dehydrogenase iron-sulfur subunit"/>
    <property type="match status" value="1"/>
</dbReference>
<dbReference type="InterPro" id="IPR050573">
    <property type="entry name" value="SDH/FRD_Iron-Sulfur"/>
</dbReference>
<dbReference type="InterPro" id="IPR006058">
    <property type="entry name" value="2Fe2S_fd_BS"/>
</dbReference>
<dbReference type="GO" id="GO:0008177">
    <property type="term" value="F:succinate dehydrogenase (quinone) activity"/>
    <property type="evidence" value="ECO:0007669"/>
    <property type="project" value="UniProtKB-EC"/>
</dbReference>
<dbReference type="PANTHER" id="PTHR11921:SF29">
    <property type="entry name" value="SUCCINATE DEHYDROGENASE [UBIQUINONE] IRON-SULFUR SUBUNIT, MITOCHONDRIAL"/>
    <property type="match status" value="1"/>
</dbReference>
<comment type="cofactor">
    <cofactor evidence="11">
        <name>[2Fe-2S] cluster</name>
        <dbReference type="ChEBI" id="CHEBI:190135"/>
    </cofactor>
    <text evidence="11">Binds 1 [2Fe-2S] cluster.</text>
</comment>
<dbReference type="GO" id="GO:0022904">
    <property type="term" value="P:respiratory electron transport chain"/>
    <property type="evidence" value="ECO:0007669"/>
    <property type="project" value="TreeGrafter"/>
</dbReference>
<name>A0AA35G6J7_9FIRM</name>
<dbReference type="PROSITE" id="PS51379">
    <property type="entry name" value="4FE4S_FER_2"/>
    <property type="match status" value="1"/>
</dbReference>
<keyword evidence="6 11" id="KW-0479">Metal-binding</keyword>
<dbReference type="Pfam" id="PF13085">
    <property type="entry name" value="Fer2_3"/>
    <property type="match status" value="1"/>
</dbReference>
<dbReference type="GO" id="GO:0046872">
    <property type="term" value="F:metal ion binding"/>
    <property type="evidence" value="ECO:0007669"/>
    <property type="project" value="UniProtKB-KW"/>
</dbReference>
<evidence type="ECO:0000313" key="14">
    <source>
        <dbReference type="EMBL" id="BDG61426.1"/>
    </source>
</evidence>
<evidence type="ECO:0000256" key="8">
    <source>
        <dbReference type="ARBA" id="ARBA00023004"/>
    </source>
</evidence>
<evidence type="ECO:0000256" key="7">
    <source>
        <dbReference type="ARBA" id="ARBA00023002"/>
    </source>
</evidence>
<keyword evidence="5 11" id="KW-0001">2Fe-2S</keyword>
<dbReference type="InterPro" id="IPR009051">
    <property type="entry name" value="Helical_ferredxn"/>
</dbReference>
<evidence type="ECO:0000256" key="10">
    <source>
        <dbReference type="ARBA" id="ARBA00023291"/>
    </source>
</evidence>
<comment type="pathway">
    <text evidence="1">Carbohydrate metabolism; tricarboxylic acid cycle.</text>
</comment>
<evidence type="ECO:0000256" key="3">
    <source>
        <dbReference type="ARBA" id="ARBA00022485"/>
    </source>
</evidence>
<evidence type="ECO:0000256" key="2">
    <source>
        <dbReference type="ARBA" id="ARBA00009433"/>
    </source>
</evidence>
<accession>A0AA35G6J7</accession>
<evidence type="ECO:0000256" key="11">
    <source>
        <dbReference type="RuleBase" id="RU361237"/>
    </source>
</evidence>
<organism evidence="14 15">
    <name type="scientific">Caldinitratiruptor microaerophilus</name>
    <dbReference type="NCBI Taxonomy" id="671077"/>
    <lineage>
        <taxon>Bacteria</taxon>
        <taxon>Bacillati</taxon>
        <taxon>Bacillota</taxon>
        <taxon>Clostridia</taxon>
        <taxon>Eubacteriales</taxon>
        <taxon>Symbiobacteriaceae</taxon>
        <taxon>Caldinitratiruptor</taxon>
    </lineage>
</organism>
<protein>
    <recommendedName>
        <fullName evidence="11">Succinate dehydrogenase iron-sulfur subunit</fullName>
        <ecNumber evidence="11">1.3.5.1</ecNumber>
    </recommendedName>
</protein>
<comment type="cofactor">
    <cofactor evidence="11">
        <name>[4Fe-4S] cluster</name>
        <dbReference type="ChEBI" id="CHEBI:49883"/>
    </cofactor>
    <text evidence="11">Binds 1 [4Fe-4S] cluster.</text>
</comment>
<dbReference type="Proteomes" id="UP001163687">
    <property type="component" value="Chromosome"/>
</dbReference>
<keyword evidence="8 11" id="KW-0408">Iron</keyword>
<evidence type="ECO:0000256" key="1">
    <source>
        <dbReference type="ARBA" id="ARBA00005163"/>
    </source>
</evidence>
<keyword evidence="3 11" id="KW-0004">4Fe-4S</keyword>
<dbReference type="SUPFAM" id="SSF46548">
    <property type="entry name" value="alpha-helical ferredoxin"/>
    <property type="match status" value="1"/>
</dbReference>
<evidence type="ECO:0000259" key="12">
    <source>
        <dbReference type="PROSITE" id="PS51085"/>
    </source>
</evidence>
<evidence type="ECO:0000256" key="4">
    <source>
        <dbReference type="ARBA" id="ARBA00022532"/>
    </source>
</evidence>
<evidence type="ECO:0000259" key="13">
    <source>
        <dbReference type="PROSITE" id="PS51379"/>
    </source>
</evidence>
<gene>
    <name evidence="14" type="ORF">caldi_25160</name>
</gene>
<comment type="cofactor">
    <cofactor evidence="11">
        <name>[3Fe-4S] cluster</name>
        <dbReference type="ChEBI" id="CHEBI:21137"/>
    </cofactor>
    <text evidence="11">Binds 1 [3Fe-4S] cluster.</text>
</comment>
<comment type="similarity">
    <text evidence="2 11">Belongs to the succinate dehydrogenase/fumarate reductase iron-sulfur protein family.</text>
</comment>
<proteinExistence type="inferred from homology"/>
<comment type="catalytic activity">
    <reaction evidence="11">
        <text>a quinone + succinate = fumarate + a quinol</text>
        <dbReference type="Rhea" id="RHEA:40523"/>
        <dbReference type="ChEBI" id="CHEBI:24646"/>
        <dbReference type="ChEBI" id="CHEBI:29806"/>
        <dbReference type="ChEBI" id="CHEBI:30031"/>
        <dbReference type="ChEBI" id="CHEBI:132124"/>
        <dbReference type="EC" id="1.3.5.1"/>
    </reaction>
</comment>
<dbReference type="AlphaFoldDB" id="A0AA35G6J7"/>